<evidence type="ECO:0000256" key="4">
    <source>
        <dbReference type="SAM" id="Phobius"/>
    </source>
</evidence>
<comment type="caution">
    <text evidence="5">The sequence shown here is derived from an EMBL/GenBank/DDBJ whole genome shotgun (WGS) entry which is preliminary data.</text>
</comment>
<accession>A0AA35T5T9</accession>
<keyword evidence="4" id="KW-1133">Transmembrane helix</keyword>
<dbReference type="GO" id="GO:0005886">
    <property type="term" value="C:plasma membrane"/>
    <property type="evidence" value="ECO:0007669"/>
    <property type="project" value="TreeGrafter"/>
</dbReference>
<dbReference type="AlphaFoldDB" id="A0AA35T5T9"/>
<feature type="active site" description="Proton acceptor" evidence="3">
    <location>
        <position position="173"/>
    </location>
</feature>
<protein>
    <submittedName>
        <fullName evidence="5">Ectonucleoside triphosphate diphosphohydrolase 8</fullName>
    </submittedName>
</protein>
<organism evidence="5 6">
    <name type="scientific">Geodia barretti</name>
    <name type="common">Barrett's horny sponge</name>
    <dbReference type="NCBI Taxonomy" id="519541"/>
    <lineage>
        <taxon>Eukaryota</taxon>
        <taxon>Metazoa</taxon>
        <taxon>Porifera</taxon>
        <taxon>Demospongiae</taxon>
        <taxon>Heteroscleromorpha</taxon>
        <taxon>Tetractinellida</taxon>
        <taxon>Astrophorina</taxon>
        <taxon>Geodiidae</taxon>
        <taxon>Geodia</taxon>
    </lineage>
</organism>
<evidence type="ECO:0000313" key="6">
    <source>
        <dbReference type="Proteomes" id="UP001174909"/>
    </source>
</evidence>
<evidence type="ECO:0000256" key="1">
    <source>
        <dbReference type="ARBA" id="ARBA00009283"/>
    </source>
</evidence>
<dbReference type="GO" id="GO:0045134">
    <property type="term" value="F:UDP phosphatase activity"/>
    <property type="evidence" value="ECO:0007669"/>
    <property type="project" value="TreeGrafter"/>
</dbReference>
<keyword evidence="4" id="KW-0812">Transmembrane</keyword>
<gene>
    <name evidence="5" type="ORF">GBAR_LOCUS23074</name>
</gene>
<dbReference type="PANTHER" id="PTHR11782">
    <property type="entry name" value="ADENOSINE/GUANOSINE DIPHOSPHATASE"/>
    <property type="match status" value="1"/>
</dbReference>
<sequence>MARNCCKYFTVSLVPVASVVLAVLFGLAIAVLPVLYVQLAKQYRYGVIVDAGSSHTDMFFYRWEVPRYRDTAKHFQQEHHCYSDKSINSYADKNTSEAGSVLESCITKSKNRGFVTSGQRSNTQLFLGATAGMRLVYCKNVTLGEEIMSSVNSTLAGSGYHLVSGRVISGQEEAVAGWITGNYLQQHLKHSGSSSLMGSLDLGGASAEIAFLDSTSDPRSHTPYHTNVSLYDRSYTLYARSYLCYGLNEAYRRFLAHLINGSGDVSQPISQPLPAGWDQPHLPDWRHILRMCQP</sequence>
<comment type="similarity">
    <text evidence="1">Belongs to the GDA1/CD39 NTPase family.</text>
</comment>
<evidence type="ECO:0000256" key="2">
    <source>
        <dbReference type="ARBA" id="ARBA00022801"/>
    </source>
</evidence>
<dbReference type="Pfam" id="PF01150">
    <property type="entry name" value="GDA1_CD39"/>
    <property type="match status" value="1"/>
</dbReference>
<keyword evidence="2" id="KW-0378">Hydrolase</keyword>
<evidence type="ECO:0000313" key="5">
    <source>
        <dbReference type="EMBL" id="CAI8041508.1"/>
    </source>
</evidence>
<dbReference type="Proteomes" id="UP001174909">
    <property type="component" value="Unassembled WGS sequence"/>
</dbReference>
<evidence type="ECO:0000256" key="3">
    <source>
        <dbReference type="PIRSR" id="PIRSR600407-1"/>
    </source>
</evidence>
<dbReference type="InterPro" id="IPR000407">
    <property type="entry name" value="GDA1_CD39_NTPase"/>
</dbReference>
<dbReference type="PANTHER" id="PTHR11782:SF83">
    <property type="entry name" value="GUANOSINE-DIPHOSPHATASE"/>
    <property type="match status" value="1"/>
</dbReference>
<dbReference type="Gene3D" id="3.30.420.150">
    <property type="entry name" value="Exopolyphosphatase. Domain 2"/>
    <property type="match status" value="1"/>
</dbReference>
<keyword evidence="6" id="KW-1185">Reference proteome</keyword>
<dbReference type="GO" id="GO:0009134">
    <property type="term" value="P:nucleoside diphosphate catabolic process"/>
    <property type="evidence" value="ECO:0007669"/>
    <property type="project" value="TreeGrafter"/>
</dbReference>
<dbReference type="GO" id="GO:0004382">
    <property type="term" value="F:GDP phosphatase activity"/>
    <property type="evidence" value="ECO:0007669"/>
    <property type="project" value="TreeGrafter"/>
</dbReference>
<keyword evidence="4" id="KW-0472">Membrane</keyword>
<dbReference type="GO" id="GO:0017111">
    <property type="term" value="F:ribonucleoside triphosphate phosphatase activity"/>
    <property type="evidence" value="ECO:0007669"/>
    <property type="project" value="TreeGrafter"/>
</dbReference>
<name>A0AA35T5T9_GEOBA</name>
<dbReference type="Gene3D" id="3.30.420.40">
    <property type="match status" value="1"/>
</dbReference>
<proteinExistence type="inferred from homology"/>
<reference evidence="5" key="1">
    <citation type="submission" date="2023-03" db="EMBL/GenBank/DDBJ databases">
        <authorList>
            <person name="Steffen K."/>
            <person name="Cardenas P."/>
        </authorList>
    </citation>
    <scope>NUCLEOTIDE SEQUENCE</scope>
</reference>
<feature type="transmembrane region" description="Helical" evidence="4">
    <location>
        <begin position="12"/>
        <end position="36"/>
    </location>
</feature>
<dbReference type="EMBL" id="CASHTH010003191">
    <property type="protein sequence ID" value="CAI8041508.1"/>
    <property type="molecule type" value="Genomic_DNA"/>
</dbReference>